<evidence type="ECO:0000313" key="1">
    <source>
        <dbReference type="EMBL" id="MFI6497868.1"/>
    </source>
</evidence>
<dbReference type="EMBL" id="JBITGY010000003">
    <property type="protein sequence ID" value="MFI6497868.1"/>
    <property type="molecule type" value="Genomic_DNA"/>
</dbReference>
<protein>
    <submittedName>
        <fullName evidence="1">Uncharacterized protein</fullName>
    </submittedName>
</protein>
<dbReference type="Proteomes" id="UP001612741">
    <property type="component" value="Unassembled WGS sequence"/>
</dbReference>
<name>A0ABW7YRE9_9ACTN</name>
<sequence>MRAARRSPTVVLTVGKSPDTATRMEGDLDPAAIRKKLTELGAKPRTIGGREGLAFDLDDESSKSRPSSALAFVAPLNHVVAADSVLVAGAGAAPVAAMLNDGGSSLNDRPEHVAVAECLGDVVSATIFAPRQPAGVSLYGVGLRRPAKTSDQPVNVVCVLPRVAEVAQTFTSRFTLQTQVSGTPMTQLAGKVEHDEVRSGKLTVRRATVAIKQGAPVALVHQIADRVELPSLADPTVP</sequence>
<accession>A0ABW7YRE9</accession>
<organism evidence="1 2">
    <name type="scientific">Nonomuraea typhae</name>
    <dbReference type="NCBI Taxonomy" id="2603600"/>
    <lineage>
        <taxon>Bacteria</taxon>
        <taxon>Bacillati</taxon>
        <taxon>Actinomycetota</taxon>
        <taxon>Actinomycetes</taxon>
        <taxon>Streptosporangiales</taxon>
        <taxon>Streptosporangiaceae</taxon>
        <taxon>Nonomuraea</taxon>
    </lineage>
</organism>
<comment type="caution">
    <text evidence="1">The sequence shown here is derived from an EMBL/GenBank/DDBJ whole genome shotgun (WGS) entry which is preliminary data.</text>
</comment>
<reference evidence="1 2" key="1">
    <citation type="submission" date="2024-10" db="EMBL/GenBank/DDBJ databases">
        <title>The Natural Products Discovery Center: Release of the First 8490 Sequenced Strains for Exploring Actinobacteria Biosynthetic Diversity.</title>
        <authorList>
            <person name="Kalkreuter E."/>
            <person name="Kautsar S.A."/>
            <person name="Yang D."/>
            <person name="Bader C.D."/>
            <person name="Teijaro C.N."/>
            <person name="Fluegel L."/>
            <person name="Davis C.M."/>
            <person name="Simpson J.R."/>
            <person name="Lauterbach L."/>
            <person name="Steele A.D."/>
            <person name="Gui C."/>
            <person name="Meng S."/>
            <person name="Li G."/>
            <person name="Viehrig K."/>
            <person name="Ye F."/>
            <person name="Su P."/>
            <person name="Kiefer A.F."/>
            <person name="Nichols A."/>
            <person name="Cepeda A.J."/>
            <person name="Yan W."/>
            <person name="Fan B."/>
            <person name="Jiang Y."/>
            <person name="Adhikari A."/>
            <person name="Zheng C.-J."/>
            <person name="Schuster L."/>
            <person name="Cowan T.M."/>
            <person name="Smanski M.J."/>
            <person name="Chevrette M.G."/>
            <person name="De Carvalho L.P.S."/>
            <person name="Shen B."/>
        </authorList>
    </citation>
    <scope>NUCLEOTIDE SEQUENCE [LARGE SCALE GENOMIC DNA]</scope>
    <source>
        <strain evidence="1 2">NPDC050545</strain>
    </source>
</reference>
<keyword evidence="2" id="KW-1185">Reference proteome</keyword>
<evidence type="ECO:0000313" key="2">
    <source>
        <dbReference type="Proteomes" id="UP001612741"/>
    </source>
</evidence>
<proteinExistence type="predicted"/>
<dbReference type="RefSeq" id="WP_397081082.1">
    <property type="nucleotide sequence ID" value="NZ_JBITGY010000003.1"/>
</dbReference>
<gene>
    <name evidence="1" type="ORF">ACIBG2_10810</name>
</gene>